<dbReference type="PANTHER" id="PTHR40396:SF1">
    <property type="entry name" value="ATPASE AAA-TYPE CORE DOMAIN-CONTAINING PROTEIN"/>
    <property type="match status" value="1"/>
</dbReference>
<dbReference type="EMBL" id="AP024484">
    <property type="protein sequence ID" value="BCS86064.1"/>
    <property type="molecule type" value="Genomic_DNA"/>
</dbReference>
<dbReference type="GO" id="GO:0005524">
    <property type="term" value="F:ATP binding"/>
    <property type="evidence" value="ECO:0007669"/>
    <property type="project" value="UniProtKB-KW"/>
</dbReference>
<organism evidence="2 3">
    <name type="scientific">Prevotella herbatica</name>
    <dbReference type="NCBI Taxonomy" id="2801997"/>
    <lineage>
        <taxon>Bacteria</taxon>
        <taxon>Pseudomonadati</taxon>
        <taxon>Bacteroidota</taxon>
        <taxon>Bacteroidia</taxon>
        <taxon>Bacteroidales</taxon>
        <taxon>Prevotellaceae</taxon>
        <taxon>Prevotella</taxon>
    </lineage>
</organism>
<dbReference type="SUPFAM" id="SSF52540">
    <property type="entry name" value="P-loop containing nucleoside triphosphate hydrolases"/>
    <property type="match status" value="1"/>
</dbReference>
<accession>A0ABM8I286</accession>
<name>A0ABM8I286_9BACT</name>
<dbReference type="PANTHER" id="PTHR40396">
    <property type="entry name" value="ATPASE-LIKE PROTEIN"/>
    <property type="match status" value="1"/>
</dbReference>
<dbReference type="Gene3D" id="3.40.50.300">
    <property type="entry name" value="P-loop containing nucleotide triphosphate hydrolases"/>
    <property type="match status" value="1"/>
</dbReference>
<dbReference type="RefSeq" id="WP_207153657.1">
    <property type="nucleotide sequence ID" value="NZ_AP024484.1"/>
</dbReference>
<sequence>MATLLRFTIENFRSIAERKTMVFTPTSIKDEPFSNIVNDDNGNYLRTTAIYGANSSGKSNVILGISKMAHLVQSSIKMNDKEELSYEPFLLNKANTNKPTLYEAEFVTSGIRYRYGFSNTAQEICEEWLIRKEKSGKESNIFIRTLEGIGVNNKLFPEGKDLEERTNNNRLFISLVGQLGGKISNSIIDFFQKGINVLSGLDTNSYKSFTKLYLNKDLPGCNEMKNFFGRVKLGFKDVVSMDHDFEANDLPKDIPNELREELIKDLTGKKQIKIFSSHGIYDEDGTMVGTQNFEFDEMESAGTRKLFDMAGPIFDTLNSGTVLVIDELDAKMHPLISLELVSLFNDPARNQNCAQLIFSTHDTNLLSSHLLRRDQIWFTEKDSQERTDIYNMMQIVLPDGTKPRGDGNIGRNYINGRYGGIPYIIPYTE</sequence>
<dbReference type="InterPro" id="IPR003959">
    <property type="entry name" value="ATPase_AAA_core"/>
</dbReference>
<dbReference type="Pfam" id="PF13304">
    <property type="entry name" value="AAA_21"/>
    <property type="match status" value="1"/>
</dbReference>
<evidence type="ECO:0000313" key="3">
    <source>
        <dbReference type="Proteomes" id="UP001319045"/>
    </source>
</evidence>
<gene>
    <name evidence="2" type="ORF">prwr041_19570</name>
</gene>
<dbReference type="InterPro" id="IPR027417">
    <property type="entry name" value="P-loop_NTPase"/>
</dbReference>
<keyword evidence="2" id="KW-0067">ATP-binding</keyword>
<reference evidence="2 3" key="1">
    <citation type="journal article" date="2022" name="Int. J. Syst. Evol. Microbiol.">
        <title>Prevotella herbatica sp. nov., a plant polysaccharide-decomposing anaerobic bacterium isolated from a methanogenic reactor.</title>
        <authorList>
            <person name="Uek A."/>
            <person name="Tonouchi A."/>
            <person name="Kaku N."/>
            <person name="Ueki K."/>
        </authorList>
    </citation>
    <scope>NUCLEOTIDE SEQUENCE [LARGE SCALE GENOMIC DNA]</scope>
    <source>
        <strain evidence="2 3">WR041</strain>
    </source>
</reference>
<feature type="domain" description="ATPase AAA-type core" evidence="1">
    <location>
        <begin position="48"/>
        <end position="367"/>
    </location>
</feature>
<keyword evidence="2" id="KW-0547">Nucleotide-binding</keyword>
<dbReference type="Proteomes" id="UP001319045">
    <property type="component" value="Chromosome"/>
</dbReference>
<keyword evidence="3" id="KW-1185">Reference proteome</keyword>
<protein>
    <submittedName>
        <fullName evidence="2">ATP-binding protein</fullName>
    </submittedName>
</protein>
<evidence type="ECO:0000313" key="2">
    <source>
        <dbReference type="EMBL" id="BCS86064.1"/>
    </source>
</evidence>
<proteinExistence type="predicted"/>
<evidence type="ECO:0000259" key="1">
    <source>
        <dbReference type="Pfam" id="PF13304"/>
    </source>
</evidence>